<dbReference type="InterPro" id="IPR038377">
    <property type="entry name" value="Na/Glc_symporter_sf"/>
</dbReference>
<keyword evidence="10 14" id="KW-0472">Membrane</keyword>
<evidence type="ECO:0000256" key="10">
    <source>
        <dbReference type="ARBA" id="ARBA00023136"/>
    </source>
</evidence>
<feature type="transmembrane region" description="Helical" evidence="14">
    <location>
        <begin position="47"/>
        <end position="72"/>
    </location>
</feature>
<name>A0A1G4ST10_9CAUL</name>
<keyword evidence="4" id="KW-1003">Cell membrane</keyword>
<feature type="transmembrane region" description="Helical" evidence="14">
    <location>
        <begin position="6"/>
        <end position="26"/>
    </location>
</feature>
<feature type="transmembrane region" description="Helical" evidence="14">
    <location>
        <begin position="126"/>
        <end position="148"/>
    </location>
</feature>
<evidence type="ECO:0000313" key="16">
    <source>
        <dbReference type="Proteomes" id="UP000199150"/>
    </source>
</evidence>
<feature type="transmembrane region" description="Helical" evidence="14">
    <location>
        <begin position="309"/>
        <end position="336"/>
    </location>
</feature>
<feature type="transmembrane region" description="Helical" evidence="14">
    <location>
        <begin position="78"/>
        <end position="99"/>
    </location>
</feature>
<dbReference type="Proteomes" id="UP000199150">
    <property type="component" value="Unassembled WGS sequence"/>
</dbReference>
<dbReference type="Gene3D" id="1.20.1730.10">
    <property type="entry name" value="Sodium/glucose cotransporter"/>
    <property type="match status" value="1"/>
</dbReference>
<dbReference type="PANTHER" id="PTHR48086">
    <property type="entry name" value="SODIUM/PROLINE SYMPORTER-RELATED"/>
    <property type="match status" value="1"/>
</dbReference>
<evidence type="ECO:0000256" key="13">
    <source>
        <dbReference type="RuleBase" id="RU362091"/>
    </source>
</evidence>
<dbReference type="PANTHER" id="PTHR48086:SF3">
    <property type="entry name" value="SODIUM_PROLINE SYMPORTER"/>
    <property type="match status" value="1"/>
</dbReference>
<dbReference type="GO" id="GO:0015193">
    <property type="term" value="F:L-proline transmembrane transporter activity"/>
    <property type="evidence" value="ECO:0007669"/>
    <property type="project" value="TreeGrafter"/>
</dbReference>
<evidence type="ECO:0000256" key="6">
    <source>
        <dbReference type="ARBA" id="ARBA00022847"/>
    </source>
</evidence>
<dbReference type="GO" id="GO:0005886">
    <property type="term" value="C:plasma membrane"/>
    <property type="evidence" value="ECO:0007669"/>
    <property type="project" value="UniProtKB-SubCell"/>
</dbReference>
<dbReference type="Pfam" id="PF00474">
    <property type="entry name" value="SSF"/>
    <property type="match status" value="1"/>
</dbReference>
<keyword evidence="7 14" id="KW-1133">Transmembrane helix</keyword>
<evidence type="ECO:0000256" key="1">
    <source>
        <dbReference type="ARBA" id="ARBA00004651"/>
    </source>
</evidence>
<dbReference type="RefSeq" id="WP_090649514.1">
    <property type="nucleotide sequence ID" value="NZ_CBCRYE010000003.1"/>
</dbReference>
<organism evidence="15 16">
    <name type="scientific">Asticcacaulis taihuensis</name>
    <dbReference type="NCBI Taxonomy" id="260084"/>
    <lineage>
        <taxon>Bacteria</taxon>
        <taxon>Pseudomonadati</taxon>
        <taxon>Pseudomonadota</taxon>
        <taxon>Alphaproteobacteria</taxon>
        <taxon>Caulobacterales</taxon>
        <taxon>Caulobacteraceae</taxon>
        <taxon>Asticcacaulis</taxon>
    </lineage>
</organism>
<dbReference type="CDD" id="cd11477">
    <property type="entry name" value="SLC5sbd_u1"/>
    <property type="match status" value="1"/>
</dbReference>
<dbReference type="EMBL" id="FMTS01000005">
    <property type="protein sequence ID" value="SCW72354.1"/>
    <property type="molecule type" value="Genomic_DNA"/>
</dbReference>
<comment type="similarity">
    <text evidence="2 13">Belongs to the sodium:solute symporter (SSF) (TC 2.A.21) family.</text>
</comment>
<comment type="catalytic activity">
    <reaction evidence="12">
        <text>L-proline(in) + Na(+)(in) = L-proline(out) + Na(+)(out)</text>
        <dbReference type="Rhea" id="RHEA:28967"/>
        <dbReference type="ChEBI" id="CHEBI:29101"/>
        <dbReference type="ChEBI" id="CHEBI:60039"/>
    </reaction>
</comment>
<feature type="transmembrane region" description="Helical" evidence="14">
    <location>
        <begin position="479"/>
        <end position="496"/>
    </location>
</feature>
<evidence type="ECO:0000256" key="5">
    <source>
        <dbReference type="ARBA" id="ARBA00022692"/>
    </source>
</evidence>
<evidence type="ECO:0000256" key="8">
    <source>
        <dbReference type="ARBA" id="ARBA00023053"/>
    </source>
</evidence>
<dbReference type="PROSITE" id="PS50283">
    <property type="entry name" value="NA_SOLUT_SYMP_3"/>
    <property type="match status" value="1"/>
</dbReference>
<protein>
    <submittedName>
        <fullName evidence="15">Na+/proline symporter</fullName>
    </submittedName>
</protein>
<keyword evidence="16" id="KW-1185">Reference proteome</keyword>
<evidence type="ECO:0000256" key="4">
    <source>
        <dbReference type="ARBA" id="ARBA00022475"/>
    </source>
</evidence>
<feature type="transmembrane region" description="Helical" evidence="14">
    <location>
        <begin position="269"/>
        <end position="288"/>
    </location>
</feature>
<dbReference type="AlphaFoldDB" id="A0A1G4ST10"/>
<dbReference type="InterPro" id="IPR001734">
    <property type="entry name" value="Na/solute_symporter"/>
</dbReference>
<keyword evidence="11" id="KW-0739">Sodium transport</keyword>
<feature type="transmembrane region" description="Helical" evidence="14">
    <location>
        <begin position="508"/>
        <end position="529"/>
    </location>
</feature>
<evidence type="ECO:0000256" key="14">
    <source>
        <dbReference type="SAM" id="Phobius"/>
    </source>
</evidence>
<sequence length="630" mass="69492">MNLQPIDLAIVAGYLLLTVGLGFWVAKLASGSIQGYFLAGNKLPWWVLGLSNASGMFDVAGTMWMVGLLVVYGLKSVFIPWLWPVFNQVFLMAFLAIWLRRSGKLTGAEWISFRFGEDFGARASHLINVVFALIMVVGMLAFGFLGIGKLAAEFIPYRFSADPMINDKIYGLIVVALTTVYSVKGGMYSVVMTEILQFFIKLVVCIAIAWIAMSLVTPEMIRAVVPAGWHDILFGWKLDLDWAGLARSAAPDQKVVADTAVSVISKEGYSAFGIFFILMTFQGVLKAMSGPAPNYDMQRLLSAKSPTEAAKISGFVNVVLLFPRYLMIAGMAVLALCFIGPQWTHMQAVAAASGQSFTGDIDSILPWVIRNYMPPGLMGLALAGMLSAFMATYSASLNAAPAYVVNDIYRKYIRPDAPQKRLVHLSYATSLTFAVLGALIGWQLTSIDGIVGWITTGLYGGYTVANVIKWYWWRLNGTGYAASMALGVAVAMWMAVWKDPVTGQAINALSAFPWLLLACLAAAVIGSYVTKPTDMATLKLFYKKTRPWGFWKPVLEALRTDEPEVQPNRDFWRDMFNSLTGVVWQTAITASAIFLIIREMDRFWLSLGLVVLCSVVMKFTWWDKLRDEPA</sequence>
<dbReference type="OrthoDB" id="9814523at2"/>
<dbReference type="STRING" id="260084.SAMN02927928_2925"/>
<keyword evidence="9" id="KW-0406">Ion transport</keyword>
<proteinExistence type="inferred from homology"/>
<dbReference type="InterPro" id="IPR050277">
    <property type="entry name" value="Sodium:Solute_Symporter"/>
</dbReference>
<gene>
    <name evidence="15" type="ORF">SAMN02927928_2925</name>
</gene>
<evidence type="ECO:0000313" key="15">
    <source>
        <dbReference type="EMBL" id="SCW72354.1"/>
    </source>
</evidence>
<keyword evidence="5 14" id="KW-0812">Transmembrane</keyword>
<dbReference type="GO" id="GO:0005298">
    <property type="term" value="F:proline:sodium symporter activity"/>
    <property type="evidence" value="ECO:0007669"/>
    <property type="project" value="TreeGrafter"/>
</dbReference>
<accession>A0A1G4ST10</accession>
<feature type="transmembrane region" description="Helical" evidence="14">
    <location>
        <begin position="377"/>
        <end position="404"/>
    </location>
</feature>
<feature type="transmembrane region" description="Helical" evidence="14">
    <location>
        <begin position="425"/>
        <end position="444"/>
    </location>
</feature>
<feature type="transmembrane region" description="Helical" evidence="14">
    <location>
        <begin position="168"/>
        <end position="191"/>
    </location>
</feature>
<feature type="transmembrane region" description="Helical" evidence="14">
    <location>
        <begin position="603"/>
        <end position="621"/>
    </location>
</feature>
<evidence type="ECO:0000256" key="9">
    <source>
        <dbReference type="ARBA" id="ARBA00023065"/>
    </source>
</evidence>
<keyword evidence="8" id="KW-0915">Sodium</keyword>
<evidence type="ECO:0000256" key="12">
    <source>
        <dbReference type="ARBA" id="ARBA00033708"/>
    </source>
</evidence>
<keyword evidence="6" id="KW-0769">Symport</keyword>
<keyword evidence="3" id="KW-0813">Transport</keyword>
<evidence type="ECO:0000256" key="3">
    <source>
        <dbReference type="ARBA" id="ARBA00022448"/>
    </source>
</evidence>
<evidence type="ECO:0000256" key="2">
    <source>
        <dbReference type="ARBA" id="ARBA00006434"/>
    </source>
</evidence>
<reference evidence="16" key="1">
    <citation type="submission" date="2016-10" db="EMBL/GenBank/DDBJ databases">
        <authorList>
            <person name="Varghese N."/>
            <person name="Submissions S."/>
        </authorList>
    </citation>
    <scope>NUCLEOTIDE SEQUENCE [LARGE SCALE GENOMIC DNA]</scope>
    <source>
        <strain evidence="16">CGMCC 1.3431</strain>
    </source>
</reference>
<dbReference type="GO" id="GO:0015824">
    <property type="term" value="P:proline transport"/>
    <property type="evidence" value="ECO:0007669"/>
    <property type="project" value="TreeGrafter"/>
</dbReference>
<feature type="transmembrane region" description="Helical" evidence="14">
    <location>
        <begin position="450"/>
        <end position="472"/>
    </location>
</feature>
<comment type="subcellular location">
    <subcellularLocation>
        <location evidence="1">Cell membrane</location>
        <topology evidence="1">Multi-pass membrane protein</topology>
    </subcellularLocation>
</comment>
<evidence type="ECO:0000256" key="7">
    <source>
        <dbReference type="ARBA" id="ARBA00022989"/>
    </source>
</evidence>
<feature type="transmembrane region" description="Helical" evidence="14">
    <location>
        <begin position="576"/>
        <end position="597"/>
    </location>
</feature>
<feature type="transmembrane region" description="Helical" evidence="14">
    <location>
        <begin position="198"/>
        <end position="216"/>
    </location>
</feature>
<evidence type="ECO:0000256" key="11">
    <source>
        <dbReference type="ARBA" id="ARBA00023201"/>
    </source>
</evidence>